<proteinExistence type="predicted"/>
<evidence type="ECO:0000313" key="2">
    <source>
        <dbReference type="EMBL" id="MDO3693649.1"/>
    </source>
</evidence>
<protein>
    <submittedName>
        <fullName evidence="2">EpsG family protein</fullName>
    </submittedName>
</protein>
<dbReference type="Proteomes" id="UP001168642">
    <property type="component" value="Unassembled WGS sequence"/>
</dbReference>
<keyword evidence="3" id="KW-1185">Reference proteome</keyword>
<dbReference type="Pfam" id="PF14897">
    <property type="entry name" value="EpsG"/>
    <property type="match status" value="1"/>
</dbReference>
<reference evidence="2" key="1">
    <citation type="submission" date="2023-07" db="EMBL/GenBank/DDBJ databases">
        <title>Wenyingzhuangia sp. chi5 genome sequencing and assembly.</title>
        <authorList>
            <person name="Park S."/>
        </authorList>
    </citation>
    <scope>NUCLEOTIDE SEQUENCE</scope>
    <source>
        <strain evidence="2">Chi5</strain>
    </source>
</reference>
<sequence>MIYFIILFLLLFFTLIYDFLKVKSGKKMVYYIVLIGLICLSGFRYRVGGDTLMYMIVHPRLPSLSELGSNHAINEKLQPLWIFFVAVSKSITEEFYMIQLLHAIIINTLIFNFIKSNTKYIFTAILLYYIGYYGYFNFEILRESIAVAIFLYSIKFIKNKKWVAYYIISLLALSVHFSAIVLFVIPLLLKLKFNLSRALIIFILGVIFGVFFIKILFSLNVGGGLVESIKLYLDYKPTFYGLISILVLYILYPWVIYKISNYYLKIESNLNNFLNVYILIGASTSFFFIFFRFLNYLTPILFLFIAEIIHGVYRKGKLKQVGLTSGILTFIIFSVIHMNAYFSDTSQFVESSRWYSRWYPYYSIFDKEIDETREKLVIEQNKFQLKKK</sequence>
<feature type="transmembrane region" description="Helical" evidence="1">
    <location>
        <begin position="276"/>
        <end position="309"/>
    </location>
</feature>
<feature type="transmembrane region" description="Helical" evidence="1">
    <location>
        <begin position="162"/>
        <end position="189"/>
    </location>
</feature>
<evidence type="ECO:0000256" key="1">
    <source>
        <dbReference type="SAM" id="Phobius"/>
    </source>
</evidence>
<feature type="transmembrane region" description="Helical" evidence="1">
    <location>
        <begin position="195"/>
        <end position="217"/>
    </location>
</feature>
<feature type="transmembrane region" description="Helical" evidence="1">
    <location>
        <begin position="28"/>
        <end position="45"/>
    </location>
</feature>
<feature type="transmembrane region" description="Helical" evidence="1">
    <location>
        <begin position="321"/>
        <end position="342"/>
    </location>
</feature>
<organism evidence="2 3">
    <name type="scientific">Wenyingzhuangia gilva</name>
    <dbReference type="NCBI Taxonomy" id="3057677"/>
    <lineage>
        <taxon>Bacteria</taxon>
        <taxon>Pseudomonadati</taxon>
        <taxon>Bacteroidota</taxon>
        <taxon>Flavobacteriia</taxon>
        <taxon>Flavobacteriales</taxon>
        <taxon>Flavobacteriaceae</taxon>
        <taxon>Wenyingzhuangia</taxon>
    </lineage>
</organism>
<dbReference type="RefSeq" id="WP_302882901.1">
    <property type="nucleotide sequence ID" value="NZ_JAUMIT010000001.1"/>
</dbReference>
<keyword evidence="1" id="KW-0812">Transmembrane</keyword>
<evidence type="ECO:0000313" key="3">
    <source>
        <dbReference type="Proteomes" id="UP001168642"/>
    </source>
</evidence>
<dbReference type="InterPro" id="IPR049458">
    <property type="entry name" value="EpsG-like"/>
</dbReference>
<dbReference type="EMBL" id="JAUMIT010000001">
    <property type="protein sequence ID" value="MDO3693649.1"/>
    <property type="molecule type" value="Genomic_DNA"/>
</dbReference>
<name>A0ABT8VNU9_9FLAO</name>
<comment type="caution">
    <text evidence="2">The sequence shown here is derived from an EMBL/GenBank/DDBJ whole genome shotgun (WGS) entry which is preliminary data.</text>
</comment>
<feature type="transmembrane region" description="Helical" evidence="1">
    <location>
        <begin position="120"/>
        <end position="141"/>
    </location>
</feature>
<keyword evidence="1" id="KW-1133">Transmembrane helix</keyword>
<feature type="transmembrane region" description="Helical" evidence="1">
    <location>
        <begin position="238"/>
        <end position="256"/>
    </location>
</feature>
<gene>
    <name evidence="2" type="ORF">QVZ41_02145</name>
</gene>
<accession>A0ABT8VNU9</accession>
<keyword evidence="1" id="KW-0472">Membrane</keyword>
<feature type="transmembrane region" description="Helical" evidence="1">
    <location>
        <begin position="95"/>
        <end position="114"/>
    </location>
</feature>